<keyword evidence="3" id="KW-1185">Reference proteome</keyword>
<gene>
    <name evidence="2" type="primary">Contig3772.g4031</name>
    <name evidence="2" type="ORF">STYLEM_3443</name>
</gene>
<evidence type="ECO:0000256" key="1">
    <source>
        <dbReference type="SAM" id="MobiDB-lite"/>
    </source>
</evidence>
<feature type="region of interest" description="Disordered" evidence="1">
    <location>
        <begin position="213"/>
        <end position="232"/>
    </location>
</feature>
<protein>
    <submittedName>
        <fullName evidence="2">Uncharacterized protein</fullName>
    </submittedName>
</protein>
<feature type="region of interest" description="Disordered" evidence="1">
    <location>
        <begin position="452"/>
        <end position="477"/>
    </location>
</feature>
<dbReference type="EMBL" id="CCKQ01003340">
    <property type="protein sequence ID" value="CDW74463.1"/>
    <property type="molecule type" value="Genomic_DNA"/>
</dbReference>
<evidence type="ECO:0000313" key="2">
    <source>
        <dbReference type="EMBL" id="CDW74463.1"/>
    </source>
</evidence>
<accession>A0A077ZZ33</accession>
<dbReference type="Proteomes" id="UP000039865">
    <property type="component" value="Unassembled WGS sequence"/>
</dbReference>
<dbReference type="AlphaFoldDB" id="A0A077ZZ33"/>
<name>A0A077ZZ33_STYLE</name>
<feature type="region of interest" description="Disordered" evidence="1">
    <location>
        <begin position="259"/>
        <end position="302"/>
    </location>
</feature>
<dbReference type="InParanoid" id="A0A077ZZ33"/>
<organism evidence="2 3">
    <name type="scientific">Stylonychia lemnae</name>
    <name type="common">Ciliate</name>
    <dbReference type="NCBI Taxonomy" id="5949"/>
    <lineage>
        <taxon>Eukaryota</taxon>
        <taxon>Sar</taxon>
        <taxon>Alveolata</taxon>
        <taxon>Ciliophora</taxon>
        <taxon>Intramacronucleata</taxon>
        <taxon>Spirotrichea</taxon>
        <taxon>Stichotrichia</taxon>
        <taxon>Sporadotrichida</taxon>
        <taxon>Oxytrichidae</taxon>
        <taxon>Stylonychinae</taxon>
        <taxon>Stylonychia</taxon>
    </lineage>
</organism>
<evidence type="ECO:0000313" key="3">
    <source>
        <dbReference type="Proteomes" id="UP000039865"/>
    </source>
</evidence>
<reference evidence="2 3" key="1">
    <citation type="submission" date="2014-06" db="EMBL/GenBank/DDBJ databases">
        <authorList>
            <person name="Swart Estienne"/>
        </authorList>
    </citation>
    <scope>NUCLEOTIDE SEQUENCE [LARGE SCALE GENOMIC DNA]</scope>
    <source>
        <strain evidence="2 3">130c</strain>
    </source>
</reference>
<feature type="compositionally biased region" description="Polar residues" evidence="1">
    <location>
        <begin position="213"/>
        <end position="225"/>
    </location>
</feature>
<proteinExistence type="predicted"/>
<sequence length="698" mass="80829">MNKDLSVVHMQNSNSNANNNYSHEQDMYMYDLKQILFEIRKSVNPQVFIFYKKLLSKWFRVHLHNFFVDAFIHNVSIQKYESAIEIEQDSTQKDSEEEVKEARLEDEIMIDSGDETRVIIPSSFAHQNIQGNQSIKGTKTPPRLPPPTQRLIIHPSITTQQIENAIPNQNNPTVIRLTPSPNPSNTQRKLEEAIPNTQLVHDQASIIQDNSKNTQNISSLGPTSWNEPNNLSQNQQLPLLRGINQGIEGQVGYKILKPLNSGDNDVNQNNKKDIPDENSLENDSKSSKVQISEGGSIINSKKQKNINDNKCKLIFEVQVDRQQKSKAPATLSYQESPQQQIEVQNYSQPQSLLMEQQSESQKICINSTSFSISQSALKQDQEQSLSQPITIKQNQPIQILLDPNQLSQSNQKGLKGEKSNPTSKRKRNNTDKAQPNGQIKQNNEIQQQLELQQVQSQQYPPQPQEIQQQSSSKSNNSIQIQNTQINNQFQQQPQAYYQIPQNENHPLENQLDEDYNRSLNQSQTFEALGEAKKYELKFKEILKQYLKMKFSLRKAQQLQQSQQPQFEIQQQQQREATHKAAYQNNMVSIQHIFTETAAQNGLTIKDQDAVSKFMNDELSEFIHKILLSLKSYFENEIKIQWEQFQTHPLEFTEEQNEQLDWETFVMTIKEQSIRFFFIDNQDFLGSKKITQYYKEKLF</sequence>
<feature type="region of interest" description="Disordered" evidence="1">
    <location>
        <begin position="403"/>
        <end position="439"/>
    </location>
</feature>